<evidence type="ECO:0000256" key="4">
    <source>
        <dbReference type="ARBA" id="ARBA00022452"/>
    </source>
</evidence>
<dbReference type="RefSeq" id="WP_134237739.1">
    <property type="nucleotide sequence ID" value="NZ_CP155620.1"/>
</dbReference>
<dbReference type="AlphaFoldDB" id="A0AAU7E8W2"/>
<proteinExistence type="inferred from homology"/>
<keyword evidence="5" id="KW-0812">Transmembrane</keyword>
<dbReference type="Gene3D" id="1.20.1600.10">
    <property type="entry name" value="Outer membrane efflux proteins (OEP)"/>
    <property type="match status" value="1"/>
</dbReference>
<reference evidence="9" key="1">
    <citation type="submission" date="2024-05" db="EMBL/GenBank/DDBJ databases">
        <title>Campylobacter coli isolated from environmental waters in Slovenia.</title>
        <authorList>
            <person name="Zautner A.E."/>
            <person name="Bunk B."/>
            <person name="Riedel T."/>
            <person name="Sproeer C."/>
        </authorList>
    </citation>
    <scope>NUCLEOTIDE SEQUENCE</scope>
    <source>
        <strain evidence="9">CCS1377</strain>
    </source>
</reference>
<sequence length="417" mass="48257">MKFLVFLLPVLLCASNLKDFIELSTQNEQYLIEELKSLQASKEEEKITKSYYPNLSLNSGYISNHKDRLIIDPKESLFAQFSLNFLLLDGGERSANIKTFEHKSKLAKLRGEQSKNYLALSASALFFNYQSLEKIIQAKKQQSLYLENTLSRLEKFHEAGLSAKDELESIRAKYHLSLLELSQNELKLLQIQKEIKQLLKKDLIPQGFANIKEPQNIKSQNLELAMAKEQISISQEQVNAAKSLYFPKISLQNNFMLYQNNYEPKIPRPYKDMAQMLIEESGQSNQIMLVLEWKLFDFGARKQNLESKRLEVQMQNLNLNYLERKNTLELDYLNQNLKVLKQQIWALNSALNAAQIAFESIDQKYSSGLCTYIEYLGALQTLFKAQSDLEFAKNEFEIAKANYYFTAGIDIKTKVEE</sequence>
<evidence type="ECO:0000256" key="6">
    <source>
        <dbReference type="ARBA" id="ARBA00023136"/>
    </source>
</evidence>
<feature type="coiled-coil region" evidence="8">
    <location>
        <begin position="181"/>
        <end position="237"/>
    </location>
</feature>
<keyword evidence="4" id="KW-1134">Transmembrane beta strand</keyword>
<evidence type="ECO:0000256" key="7">
    <source>
        <dbReference type="ARBA" id="ARBA00023237"/>
    </source>
</evidence>
<dbReference type="Pfam" id="PF02321">
    <property type="entry name" value="OEP"/>
    <property type="match status" value="1"/>
</dbReference>
<keyword evidence="7" id="KW-0998">Cell outer membrane</keyword>
<comment type="similarity">
    <text evidence="2">Belongs to the outer membrane factor (OMF) (TC 1.B.17) family.</text>
</comment>
<name>A0AAU7E8W2_9BACT</name>
<dbReference type="InterPro" id="IPR003423">
    <property type="entry name" value="OMP_efflux"/>
</dbReference>
<evidence type="ECO:0000256" key="1">
    <source>
        <dbReference type="ARBA" id="ARBA00004442"/>
    </source>
</evidence>
<keyword evidence="6" id="KW-0472">Membrane</keyword>
<keyword evidence="3" id="KW-0813">Transport</keyword>
<dbReference type="InterPro" id="IPR051906">
    <property type="entry name" value="TolC-like"/>
</dbReference>
<gene>
    <name evidence="9" type="ORF">AAH949_02215</name>
</gene>
<protein>
    <submittedName>
        <fullName evidence="9">TolC family protein</fullName>
    </submittedName>
</protein>
<dbReference type="PANTHER" id="PTHR30026:SF20">
    <property type="entry name" value="OUTER MEMBRANE PROTEIN TOLC"/>
    <property type="match status" value="1"/>
</dbReference>
<comment type="subcellular location">
    <subcellularLocation>
        <location evidence="1">Cell outer membrane</location>
    </subcellularLocation>
</comment>
<evidence type="ECO:0000256" key="5">
    <source>
        <dbReference type="ARBA" id="ARBA00022692"/>
    </source>
</evidence>
<evidence type="ECO:0000256" key="8">
    <source>
        <dbReference type="SAM" id="Coils"/>
    </source>
</evidence>
<keyword evidence="8" id="KW-0175">Coiled coil</keyword>
<dbReference type="GO" id="GO:0015562">
    <property type="term" value="F:efflux transmembrane transporter activity"/>
    <property type="evidence" value="ECO:0007669"/>
    <property type="project" value="InterPro"/>
</dbReference>
<dbReference type="SUPFAM" id="SSF56954">
    <property type="entry name" value="Outer membrane efflux proteins (OEP)"/>
    <property type="match status" value="1"/>
</dbReference>
<dbReference type="GO" id="GO:0015288">
    <property type="term" value="F:porin activity"/>
    <property type="evidence" value="ECO:0007669"/>
    <property type="project" value="TreeGrafter"/>
</dbReference>
<evidence type="ECO:0000256" key="3">
    <source>
        <dbReference type="ARBA" id="ARBA00022448"/>
    </source>
</evidence>
<evidence type="ECO:0000313" key="9">
    <source>
        <dbReference type="EMBL" id="XBJ29671.1"/>
    </source>
</evidence>
<organism evidence="9">
    <name type="scientific">Campylobacter sp. CCS1377</name>
    <dbReference type="NCBI Taxonomy" id="3158229"/>
    <lineage>
        <taxon>Bacteria</taxon>
        <taxon>Pseudomonadati</taxon>
        <taxon>Campylobacterota</taxon>
        <taxon>Epsilonproteobacteria</taxon>
        <taxon>Campylobacterales</taxon>
        <taxon>Campylobacteraceae</taxon>
        <taxon>Campylobacter</taxon>
    </lineage>
</organism>
<dbReference type="PANTHER" id="PTHR30026">
    <property type="entry name" value="OUTER MEMBRANE PROTEIN TOLC"/>
    <property type="match status" value="1"/>
</dbReference>
<accession>A0AAU7E8W2</accession>
<dbReference type="GO" id="GO:0009279">
    <property type="term" value="C:cell outer membrane"/>
    <property type="evidence" value="ECO:0007669"/>
    <property type="project" value="UniProtKB-SubCell"/>
</dbReference>
<dbReference type="EMBL" id="CP155620">
    <property type="protein sequence ID" value="XBJ29671.1"/>
    <property type="molecule type" value="Genomic_DNA"/>
</dbReference>
<evidence type="ECO:0000256" key="2">
    <source>
        <dbReference type="ARBA" id="ARBA00007613"/>
    </source>
</evidence>
<dbReference type="GO" id="GO:1990281">
    <property type="term" value="C:efflux pump complex"/>
    <property type="evidence" value="ECO:0007669"/>
    <property type="project" value="TreeGrafter"/>
</dbReference>